<evidence type="ECO:0000313" key="2">
    <source>
        <dbReference type="EMBL" id="EJW71132.1"/>
    </source>
</evidence>
<accession>J9E2H2</accession>
<proteinExistence type="predicted"/>
<evidence type="ECO:0000313" key="3">
    <source>
        <dbReference type="Proteomes" id="UP000004810"/>
    </source>
</evidence>
<reference evidence="3" key="1">
    <citation type="submission" date="2012-08" db="EMBL/GenBank/DDBJ databases">
        <title>The Genome Sequence of Wuchereria bancrofti.</title>
        <authorList>
            <person name="Nutman T.B."/>
            <person name="Fink D.L."/>
            <person name="Russ C."/>
            <person name="Young S."/>
            <person name="Zeng Q."/>
            <person name="Koehrsen M."/>
            <person name="Alvarado L."/>
            <person name="Berlin A."/>
            <person name="Chapman S.B."/>
            <person name="Chen Z."/>
            <person name="Freedman E."/>
            <person name="Gellesch M."/>
            <person name="Goldberg J."/>
            <person name="Griggs A."/>
            <person name="Gujja S."/>
            <person name="Heilman E.R."/>
            <person name="Heiman D."/>
            <person name="Hepburn T."/>
            <person name="Howarth C."/>
            <person name="Jen D."/>
            <person name="Larson L."/>
            <person name="Lewis B."/>
            <person name="Mehta T."/>
            <person name="Park D."/>
            <person name="Pearson M."/>
            <person name="Roberts A."/>
            <person name="Saif S."/>
            <person name="Shea T."/>
            <person name="Shenoy N."/>
            <person name="Sisk P."/>
            <person name="Stolte C."/>
            <person name="Sykes S."/>
            <person name="Walk T."/>
            <person name="White J."/>
            <person name="Yandava C."/>
            <person name="Haas B."/>
            <person name="Henn M.R."/>
            <person name="Nusbaum C."/>
            <person name="Birren B."/>
        </authorList>
    </citation>
    <scope>NUCLEOTIDE SEQUENCE [LARGE SCALE GENOMIC DNA]</scope>
    <source>
        <strain evidence="3">NA</strain>
    </source>
</reference>
<protein>
    <submittedName>
        <fullName evidence="2">Uncharacterized protein</fullName>
    </submittedName>
</protein>
<name>J9E2H2_WUCBA</name>
<organism evidence="2 3">
    <name type="scientific">Wuchereria bancrofti</name>
    <dbReference type="NCBI Taxonomy" id="6293"/>
    <lineage>
        <taxon>Eukaryota</taxon>
        <taxon>Metazoa</taxon>
        <taxon>Ecdysozoa</taxon>
        <taxon>Nematoda</taxon>
        <taxon>Chromadorea</taxon>
        <taxon>Rhabditida</taxon>
        <taxon>Spirurina</taxon>
        <taxon>Spiruromorpha</taxon>
        <taxon>Filarioidea</taxon>
        <taxon>Onchocercidae</taxon>
        <taxon>Wuchereria</taxon>
    </lineage>
</organism>
<dbReference type="Proteomes" id="UP000004810">
    <property type="component" value="Unassembled WGS sequence"/>
</dbReference>
<dbReference type="EMBL" id="ADBV01019426">
    <property type="protein sequence ID" value="EJW71132.1"/>
    <property type="molecule type" value="Genomic_DNA"/>
</dbReference>
<feature type="region of interest" description="Disordered" evidence="1">
    <location>
        <begin position="1"/>
        <end position="23"/>
    </location>
</feature>
<gene>
    <name evidence="2" type="ORF">WUBG_17958</name>
</gene>
<evidence type="ECO:0000256" key="1">
    <source>
        <dbReference type="SAM" id="MobiDB-lite"/>
    </source>
</evidence>
<sequence length="101" mass="11161">MVTEGSDEMITNNKFDIPGKNSEEDASKIEQNVALKPVGDCFEVIDGFILKGTAGGLEQDVTLEECQCYCANSSKYIRLLKSGIELTRSAGKHLKFSYYDI</sequence>
<dbReference type="AlphaFoldDB" id="J9E2H2"/>
<comment type="caution">
    <text evidence="2">The sequence shown here is derived from an EMBL/GenBank/DDBJ whole genome shotgun (WGS) entry which is preliminary data.</text>
</comment>